<dbReference type="PANTHER" id="PTHR48100:SF1">
    <property type="entry name" value="HISTIDINE PHOSPHATASE FAMILY PROTEIN-RELATED"/>
    <property type="match status" value="1"/>
</dbReference>
<dbReference type="AlphaFoldDB" id="A0AAD7ED25"/>
<protein>
    <submittedName>
        <fullName evidence="1">Histidine phosphatase superfamily</fullName>
    </submittedName>
</protein>
<gene>
    <name evidence="1" type="ORF">DFH08DRAFT_1043880</name>
</gene>
<sequence>MHTAFCYTTIPDFLDGGAPSAVLPYKVPPRLGLIDDSPDRWRSLRARIAQLNTTGEKDTAFKLVFFTRHGQAIHDLGKSKYGNEAWDTYWSLIDGDEELIWGCDPGLTDAGKAHAAMIRDAWTAEIQAGLPIPESLYCSPLRRALETHDIIFGSLVPPDQRTTLIDVYSAADTPAIVGALARKYSPRSLRPPWRLILLRTSEELWQRDGIETSEDVSEQARIVLDRIFRDPATYIAVTAHGRIIAGFMRCLGVPSGVLPTDGIYSVLIKAVAAVSEPLQ</sequence>
<reference evidence="1" key="1">
    <citation type="submission" date="2023-03" db="EMBL/GenBank/DDBJ databases">
        <title>Massive genome expansion in bonnet fungi (Mycena s.s.) driven by repeated elements and novel gene families across ecological guilds.</title>
        <authorList>
            <consortium name="Lawrence Berkeley National Laboratory"/>
            <person name="Harder C.B."/>
            <person name="Miyauchi S."/>
            <person name="Viragh M."/>
            <person name="Kuo A."/>
            <person name="Thoen E."/>
            <person name="Andreopoulos B."/>
            <person name="Lu D."/>
            <person name="Skrede I."/>
            <person name="Drula E."/>
            <person name="Henrissat B."/>
            <person name="Morin E."/>
            <person name="Kohler A."/>
            <person name="Barry K."/>
            <person name="LaButti K."/>
            <person name="Morin E."/>
            <person name="Salamov A."/>
            <person name="Lipzen A."/>
            <person name="Mereny Z."/>
            <person name="Hegedus B."/>
            <person name="Baldrian P."/>
            <person name="Stursova M."/>
            <person name="Weitz H."/>
            <person name="Taylor A."/>
            <person name="Grigoriev I.V."/>
            <person name="Nagy L.G."/>
            <person name="Martin F."/>
            <person name="Kauserud H."/>
        </authorList>
    </citation>
    <scope>NUCLEOTIDE SEQUENCE</scope>
    <source>
        <strain evidence="1">CBHHK002</strain>
    </source>
</reference>
<keyword evidence="2" id="KW-1185">Reference proteome</keyword>
<dbReference type="Pfam" id="PF00300">
    <property type="entry name" value="His_Phos_1"/>
    <property type="match status" value="1"/>
</dbReference>
<dbReference type="PANTHER" id="PTHR48100">
    <property type="entry name" value="BROAD-SPECIFICITY PHOSPHATASE YOR283W-RELATED"/>
    <property type="match status" value="1"/>
</dbReference>
<dbReference type="Proteomes" id="UP001218218">
    <property type="component" value="Unassembled WGS sequence"/>
</dbReference>
<proteinExistence type="predicted"/>
<dbReference type="InterPro" id="IPR050275">
    <property type="entry name" value="PGM_Phosphatase"/>
</dbReference>
<organism evidence="1 2">
    <name type="scientific">Mycena albidolilacea</name>
    <dbReference type="NCBI Taxonomy" id="1033008"/>
    <lineage>
        <taxon>Eukaryota</taxon>
        <taxon>Fungi</taxon>
        <taxon>Dikarya</taxon>
        <taxon>Basidiomycota</taxon>
        <taxon>Agaricomycotina</taxon>
        <taxon>Agaricomycetes</taxon>
        <taxon>Agaricomycetidae</taxon>
        <taxon>Agaricales</taxon>
        <taxon>Marasmiineae</taxon>
        <taxon>Mycenaceae</taxon>
        <taxon>Mycena</taxon>
    </lineage>
</organism>
<dbReference type="SUPFAM" id="SSF53254">
    <property type="entry name" value="Phosphoglycerate mutase-like"/>
    <property type="match status" value="1"/>
</dbReference>
<dbReference type="InterPro" id="IPR013078">
    <property type="entry name" value="His_Pase_superF_clade-1"/>
</dbReference>
<dbReference type="Gene3D" id="3.40.50.1240">
    <property type="entry name" value="Phosphoglycerate mutase-like"/>
    <property type="match status" value="1"/>
</dbReference>
<dbReference type="SMART" id="SM00855">
    <property type="entry name" value="PGAM"/>
    <property type="match status" value="1"/>
</dbReference>
<dbReference type="InterPro" id="IPR029033">
    <property type="entry name" value="His_PPase_superfam"/>
</dbReference>
<accession>A0AAD7ED25</accession>
<evidence type="ECO:0000313" key="2">
    <source>
        <dbReference type="Proteomes" id="UP001218218"/>
    </source>
</evidence>
<name>A0AAD7ED25_9AGAR</name>
<evidence type="ECO:0000313" key="1">
    <source>
        <dbReference type="EMBL" id="KAJ7312676.1"/>
    </source>
</evidence>
<dbReference type="GO" id="GO:0016791">
    <property type="term" value="F:phosphatase activity"/>
    <property type="evidence" value="ECO:0007669"/>
    <property type="project" value="TreeGrafter"/>
</dbReference>
<dbReference type="GO" id="GO:0005737">
    <property type="term" value="C:cytoplasm"/>
    <property type="evidence" value="ECO:0007669"/>
    <property type="project" value="TreeGrafter"/>
</dbReference>
<dbReference type="EMBL" id="JARIHO010000070">
    <property type="protein sequence ID" value="KAJ7312676.1"/>
    <property type="molecule type" value="Genomic_DNA"/>
</dbReference>
<comment type="caution">
    <text evidence="1">The sequence shown here is derived from an EMBL/GenBank/DDBJ whole genome shotgun (WGS) entry which is preliminary data.</text>
</comment>